<dbReference type="Gramene" id="A05p22890.2_BraZ1">
    <property type="protein sequence ID" value="A05p22890.2_BraZ1.CDS"/>
    <property type="gene ID" value="A05g22890.2_BraZ1"/>
</dbReference>
<proteinExistence type="predicted"/>
<reference evidence="1 2" key="1">
    <citation type="submission" date="2021-07" db="EMBL/GenBank/DDBJ databases">
        <authorList>
            <consortium name="Genoscope - CEA"/>
            <person name="William W."/>
        </authorList>
    </citation>
    <scope>NUCLEOTIDE SEQUENCE [LARGE SCALE GENOMIC DNA]</scope>
</reference>
<evidence type="ECO:0000313" key="1">
    <source>
        <dbReference type="EMBL" id="CAG7875768.1"/>
    </source>
</evidence>
<evidence type="ECO:0000313" key="2">
    <source>
        <dbReference type="Proteomes" id="UP000694005"/>
    </source>
</evidence>
<dbReference type="AlphaFoldDB" id="A0A8D9DM31"/>
<sequence length="72" mass="8145">MLKTSALGLGQDLGLLLVLEGAMTNSTYISRFSFILIPYRFKVRDRYFAMLQGFSLSHAFEKHSGLTTIEKL</sequence>
<gene>
    <name evidence="1" type="ORF">BRAPAZ1V2_A05P22890.2</name>
</gene>
<accession>A0A8D9DM31</accession>
<organism evidence="1 2">
    <name type="scientific">Brassica campestris</name>
    <name type="common">Field mustard</name>
    <dbReference type="NCBI Taxonomy" id="3711"/>
    <lineage>
        <taxon>Eukaryota</taxon>
        <taxon>Viridiplantae</taxon>
        <taxon>Streptophyta</taxon>
        <taxon>Embryophyta</taxon>
        <taxon>Tracheophyta</taxon>
        <taxon>Spermatophyta</taxon>
        <taxon>Magnoliopsida</taxon>
        <taxon>eudicotyledons</taxon>
        <taxon>Gunneridae</taxon>
        <taxon>Pentapetalae</taxon>
        <taxon>rosids</taxon>
        <taxon>malvids</taxon>
        <taxon>Brassicales</taxon>
        <taxon>Brassicaceae</taxon>
        <taxon>Brassiceae</taxon>
        <taxon>Brassica</taxon>
    </lineage>
</organism>
<protein>
    <submittedName>
        <fullName evidence="1">Uncharacterized protein</fullName>
    </submittedName>
</protein>
<dbReference type="EMBL" id="LS974621">
    <property type="protein sequence ID" value="CAG7875768.1"/>
    <property type="molecule type" value="Genomic_DNA"/>
</dbReference>
<dbReference type="Proteomes" id="UP000694005">
    <property type="component" value="Chromosome A05"/>
</dbReference>
<name>A0A8D9DM31_BRACM</name>